<dbReference type="AlphaFoldDB" id="A0A2N0TYA0"/>
<evidence type="ECO:0000313" key="4">
    <source>
        <dbReference type="Proteomes" id="UP000232673"/>
    </source>
</evidence>
<dbReference type="InterPro" id="IPR004477">
    <property type="entry name" value="ComEC_N"/>
</dbReference>
<sequence length="82" mass="9284">MPIGLFYFHQFPGLFFLSNLVVLPVLGIILGFVILVILLSLLDLLPNFIAETYGTLISILNPFISWVVGKEEFVFTDIHFNI</sequence>
<name>A0A2N0TYA0_9FLAO</name>
<reference evidence="3 4" key="1">
    <citation type="submission" date="2015-10" db="EMBL/GenBank/DDBJ databases">
        <title>Draft genome sequence of Salegentibacter salinarum KCTC 12975.</title>
        <authorList>
            <person name="Lin W."/>
            <person name="Zheng Q."/>
        </authorList>
    </citation>
    <scope>NUCLEOTIDE SEQUENCE [LARGE SCALE GENOMIC DNA]</scope>
    <source>
        <strain evidence="3 4">KCTC 12975</strain>
    </source>
</reference>
<dbReference type="RefSeq" id="WP_157822087.1">
    <property type="nucleotide sequence ID" value="NZ_FUZC01000015.1"/>
</dbReference>
<protein>
    <recommendedName>
        <fullName evidence="2">ComEC/Rec2-related protein domain-containing protein</fullName>
    </recommendedName>
</protein>
<dbReference type="EMBL" id="LKTS01000010">
    <property type="protein sequence ID" value="PKD19725.1"/>
    <property type="molecule type" value="Genomic_DNA"/>
</dbReference>
<accession>A0A2N0TYA0</accession>
<keyword evidence="1" id="KW-1133">Transmembrane helix</keyword>
<dbReference type="OrthoDB" id="9761531at2"/>
<evidence type="ECO:0000259" key="2">
    <source>
        <dbReference type="Pfam" id="PF03772"/>
    </source>
</evidence>
<evidence type="ECO:0000256" key="1">
    <source>
        <dbReference type="SAM" id="Phobius"/>
    </source>
</evidence>
<comment type="caution">
    <text evidence="3">The sequence shown here is derived from an EMBL/GenBank/DDBJ whole genome shotgun (WGS) entry which is preliminary data.</text>
</comment>
<proteinExistence type="predicted"/>
<gene>
    <name evidence="3" type="ORF">APR41_15540</name>
</gene>
<evidence type="ECO:0000313" key="3">
    <source>
        <dbReference type="EMBL" id="PKD19725.1"/>
    </source>
</evidence>
<keyword evidence="1" id="KW-0812">Transmembrane</keyword>
<keyword evidence="4" id="KW-1185">Reference proteome</keyword>
<feature type="transmembrane region" description="Helical" evidence="1">
    <location>
        <begin position="20"/>
        <end position="42"/>
    </location>
</feature>
<organism evidence="3 4">
    <name type="scientific">Salegentibacter salinarum</name>
    <dbReference type="NCBI Taxonomy" id="447422"/>
    <lineage>
        <taxon>Bacteria</taxon>
        <taxon>Pseudomonadati</taxon>
        <taxon>Bacteroidota</taxon>
        <taxon>Flavobacteriia</taxon>
        <taxon>Flavobacteriales</taxon>
        <taxon>Flavobacteriaceae</taxon>
        <taxon>Salegentibacter</taxon>
    </lineage>
</organism>
<dbReference type="Pfam" id="PF03772">
    <property type="entry name" value="Competence"/>
    <property type="match status" value="1"/>
</dbReference>
<feature type="domain" description="ComEC/Rec2-related protein" evidence="2">
    <location>
        <begin position="1"/>
        <end position="69"/>
    </location>
</feature>
<dbReference type="Proteomes" id="UP000232673">
    <property type="component" value="Unassembled WGS sequence"/>
</dbReference>
<keyword evidence="1" id="KW-0472">Membrane</keyword>